<evidence type="ECO:0000313" key="4">
    <source>
        <dbReference type="Proteomes" id="UP000244867"/>
    </source>
</evidence>
<name>A0A2R7Z3G6_9ACTN</name>
<dbReference type="EMBL" id="PYXZ01000001">
    <property type="protein sequence ID" value="PUA83122.1"/>
    <property type="molecule type" value="Genomic_DNA"/>
</dbReference>
<evidence type="ECO:0000259" key="1">
    <source>
        <dbReference type="Pfam" id="PF07287"/>
    </source>
</evidence>
<keyword evidence="4" id="KW-1185">Reference proteome</keyword>
<proteinExistence type="predicted"/>
<gene>
    <name evidence="3" type="ORF">C7S10_03510</name>
</gene>
<accession>A0A2R7Z3G6</accession>
<dbReference type="Proteomes" id="UP000244867">
    <property type="component" value="Unassembled WGS sequence"/>
</dbReference>
<sequence length="584" mass="62075">MRIGQFSAYYGDRPDAMAELIADGVDVLTGDYLAELTMLVLKKNQMRGGVGYASGFVDQLVGNLDDIARLGIKVVTNAGGLDSLACAAEVERACRERGLDLTVAAITGDDIIGDVDRLLEEGQTFGHLTTGKPLELDDRTVLTANAYLGAWPIVEALESGADIVICPRVTDASLVIAPAAWHHGWSPSDYDQIAGALWAGHAIECGGQVTGGNFSLFHRHGDLGLPGVPIAEVASNGDSVITKTAGSGGLVDVDTVTAQLLYEVGGPRYDNPDVVGDLSSVLVSQDGPDRVLLSGARGYAPTAATKLSLCFEGGYRNSATVGITGGHVEAKVAWLQREVAKAVGSPESFDQFRWSIIGPADSSTGSFEDATAWVIATARDRRRERVSRAAFSDRITQLGVSSIPGFYTATPPQRERLVGIQWPCLVDKESVTARVHVAGAEHMVEWGPVATNDSFTPAHDSQAPHVEVEDADVVESELGAVIGTRSGDKGGMANVGAWVHTDEQYRWLAGFLTVERIKELLPETAGLDVERHLLPNLRGMNFLLHDYLEMGVASCTRVDAQAKGVGEYLGSRVVSMPRGVLAGR</sequence>
<dbReference type="AlphaFoldDB" id="A0A2R7Z3G6"/>
<dbReference type="Pfam" id="PF23544">
    <property type="entry name" value="AtuA_ferredoxin"/>
    <property type="match status" value="1"/>
</dbReference>
<dbReference type="PANTHER" id="PTHR47585:SF1">
    <property type="entry name" value="DUF1446 DOMAIN-CONTAINING PROTEIN"/>
    <property type="match status" value="1"/>
</dbReference>
<evidence type="ECO:0000259" key="2">
    <source>
        <dbReference type="Pfam" id="PF23544"/>
    </source>
</evidence>
<dbReference type="PANTHER" id="PTHR47585">
    <property type="match status" value="1"/>
</dbReference>
<evidence type="ECO:0000313" key="3">
    <source>
        <dbReference type="EMBL" id="PUA83122.1"/>
    </source>
</evidence>
<reference evidence="3 4" key="1">
    <citation type="submission" date="2018-03" db="EMBL/GenBank/DDBJ databases">
        <authorList>
            <person name="Keele B.F."/>
        </authorList>
    </citation>
    <scope>NUCLEOTIDE SEQUENCE [LARGE SCALE GENOMIC DNA]</scope>
    <source>
        <strain evidence="3 4">IB-3</strain>
    </source>
</reference>
<feature type="domain" description="AtuA-like ferredoxin-fold" evidence="2">
    <location>
        <begin position="479"/>
        <end position="569"/>
    </location>
</feature>
<protein>
    <submittedName>
        <fullName evidence="3">DUF1446 domain-containing protein</fullName>
    </submittedName>
</protein>
<comment type="caution">
    <text evidence="3">The sequence shown here is derived from an EMBL/GenBank/DDBJ whole genome shotgun (WGS) entry which is preliminary data.</text>
</comment>
<dbReference type="Pfam" id="PF07287">
    <property type="entry name" value="AtuA"/>
    <property type="match status" value="1"/>
</dbReference>
<dbReference type="InterPro" id="IPR056362">
    <property type="entry name" value="AtuA-like_ferredoxin_dom"/>
</dbReference>
<dbReference type="OrthoDB" id="3959640at2"/>
<dbReference type="InterPro" id="IPR010839">
    <property type="entry name" value="AtuA_N"/>
</dbReference>
<organism evidence="3 4">
    <name type="scientific">Nocardioides currus</name>
    <dbReference type="NCBI Taxonomy" id="2133958"/>
    <lineage>
        <taxon>Bacteria</taxon>
        <taxon>Bacillati</taxon>
        <taxon>Actinomycetota</taxon>
        <taxon>Actinomycetes</taxon>
        <taxon>Propionibacteriales</taxon>
        <taxon>Nocardioidaceae</taxon>
        <taxon>Nocardioides</taxon>
    </lineage>
</organism>
<feature type="domain" description="Acyclic terpene utilisation N-terminal" evidence="1">
    <location>
        <begin position="1"/>
        <end position="437"/>
    </location>
</feature>